<evidence type="ECO:0000259" key="1">
    <source>
        <dbReference type="Pfam" id="PF13679"/>
    </source>
</evidence>
<name>A0A1D9GPU7_9GAMM</name>
<keyword evidence="2" id="KW-0489">Methyltransferase</keyword>
<dbReference type="InterPro" id="IPR025714">
    <property type="entry name" value="Methyltranfer_dom"/>
</dbReference>
<dbReference type="KEGG" id="msq:BKP64_16640"/>
<dbReference type="CDD" id="cd02440">
    <property type="entry name" value="AdoMet_MTases"/>
    <property type="match status" value="1"/>
</dbReference>
<organism evidence="2 3">
    <name type="scientific">Marinobacter salinus</name>
    <dbReference type="NCBI Taxonomy" id="1874317"/>
    <lineage>
        <taxon>Bacteria</taxon>
        <taxon>Pseudomonadati</taxon>
        <taxon>Pseudomonadota</taxon>
        <taxon>Gammaproteobacteria</taxon>
        <taxon>Pseudomonadales</taxon>
        <taxon>Marinobacteraceae</taxon>
        <taxon>Marinobacter</taxon>
    </lineage>
</organism>
<dbReference type="PANTHER" id="PTHR13369">
    <property type="match status" value="1"/>
</dbReference>
<gene>
    <name evidence="2" type="ORF">BKP64_16640</name>
</gene>
<keyword evidence="3" id="KW-1185">Reference proteome</keyword>
<proteinExistence type="predicted"/>
<dbReference type="Pfam" id="PF13679">
    <property type="entry name" value="Methyltransf_32"/>
    <property type="match status" value="1"/>
</dbReference>
<accession>A0A1D9GPU7</accession>
<dbReference type="PANTHER" id="PTHR13369:SF0">
    <property type="entry name" value="GLUTATHIONE S-TRANSFERASE C-TERMINAL DOMAIN-CONTAINING PROTEIN"/>
    <property type="match status" value="1"/>
</dbReference>
<dbReference type="STRING" id="1874317.BKP64_16640"/>
<keyword evidence="2" id="KW-0808">Transferase</keyword>
<protein>
    <submittedName>
        <fullName evidence="2">SAM-dependent methyltransferase</fullName>
    </submittedName>
</protein>
<dbReference type="EMBL" id="CP017715">
    <property type="protein sequence ID" value="AOY89666.1"/>
    <property type="molecule type" value="Genomic_DNA"/>
</dbReference>
<dbReference type="SUPFAM" id="SSF53335">
    <property type="entry name" value="S-adenosyl-L-methionine-dependent methyltransferases"/>
    <property type="match status" value="1"/>
</dbReference>
<evidence type="ECO:0000313" key="2">
    <source>
        <dbReference type="EMBL" id="AOY89666.1"/>
    </source>
</evidence>
<reference evidence="2 3" key="1">
    <citation type="submission" date="2016-10" db="EMBL/GenBank/DDBJ databases">
        <title>Marinobacter salinus sp. nov., a moderately halophilic bacterium isolated from a tidal flat environment.</title>
        <authorList>
            <person name="Park S.-J."/>
        </authorList>
    </citation>
    <scope>NUCLEOTIDE SEQUENCE [LARGE SCALE GENOMIC DNA]</scope>
    <source>
        <strain evidence="2 3">Hb8</strain>
    </source>
</reference>
<dbReference type="InterPro" id="IPR029063">
    <property type="entry name" value="SAM-dependent_MTases_sf"/>
</dbReference>
<dbReference type="Gene3D" id="3.40.50.150">
    <property type="entry name" value="Vaccinia Virus protein VP39"/>
    <property type="match status" value="1"/>
</dbReference>
<feature type="domain" description="Methyltransferase" evidence="1">
    <location>
        <begin position="139"/>
        <end position="241"/>
    </location>
</feature>
<sequence>MLSGPAVSASHKLNLELFYNRWQQLNDWLLQHQGFWQPAPFMEAEPEWTLQYPELACMVADWSDAHCNALDDAPAELAKLVSWHLPALGMYEDLVSLPELSRPEAEVEEVTLPEVRAVDMPGRKRLQSGALTAAVQPLRQSVLDWCCGKGHLSRTLAPHCPERVEGYEWNAGLVRDGNRLAARFGDPVSLHCQDVMAENLALPANAHGVALHACGELHRQLIRRGSQAGMARLSISPCCYHLGGVSRYRPMSVRAAGYPGVLTVSRNDIRLAVRETVTAPARVREQTRRVSQWRLGFDGLQRHLRGCNEYLPVPPHPSRLVHGDFEAFCRWAAEEKQLTVPPDTDFNHWSAFGARRLKQVRRHELLRHIFRRPLELWIVLDYAVFLEEQGYRVRLGEFCARSLTPRNLLIDATKKGAH</sequence>
<dbReference type="GO" id="GO:0008168">
    <property type="term" value="F:methyltransferase activity"/>
    <property type="evidence" value="ECO:0007669"/>
    <property type="project" value="UniProtKB-KW"/>
</dbReference>
<evidence type="ECO:0000313" key="3">
    <source>
        <dbReference type="Proteomes" id="UP000177445"/>
    </source>
</evidence>
<dbReference type="AlphaFoldDB" id="A0A1D9GPU7"/>
<dbReference type="GO" id="GO:0032259">
    <property type="term" value="P:methylation"/>
    <property type="evidence" value="ECO:0007669"/>
    <property type="project" value="UniProtKB-KW"/>
</dbReference>
<dbReference type="Proteomes" id="UP000177445">
    <property type="component" value="Chromosome"/>
</dbReference>
<dbReference type="OrthoDB" id="5298194at2"/>